<proteinExistence type="predicted"/>
<dbReference type="SUPFAM" id="SSF56349">
    <property type="entry name" value="DNA breaking-rejoining enzymes"/>
    <property type="match status" value="1"/>
</dbReference>
<protein>
    <recommendedName>
        <fullName evidence="3">Core-binding (CB) domain-containing protein</fullName>
    </recommendedName>
</protein>
<keyword evidence="1" id="KW-0238">DNA-binding</keyword>
<evidence type="ECO:0000313" key="5">
    <source>
        <dbReference type="Proteomes" id="UP000177967"/>
    </source>
</evidence>
<evidence type="ECO:0000259" key="3">
    <source>
        <dbReference type="PROSITE" id="PS51900"/>
    </source>
</evidence>
<feature type="region of interest" description="Disordered" evidence="2">
    <location>
        <begin position="171"/>
        <end position="193"/>
    </location>
</feature>
<feature type="compositionally biased region" description="Polar residues" evidence="2">
    <location>
        <begin position="173"/>
        <end position="193"/>
    </location>
</feature>
<dbReference type="GO" id="GO:0003677">
    <property type="term" value="F:DNA binding"/>
    <property type="evidence" value="ECO:0007669"/>
    <property type="project" value="UniProtKB-UniRule"/>
</dbReference>
<comment type="caution">
    <text evidence="4">The sequence shown here is derived from an EMBL/GenBank/DDBJ whole genome shotgun (WGS) entry which is preliminary data.</text>
</comment>
<feature type="domain" description="Core-binding (CB)" evidence="3">
    <location>
        <begin position="1"/>
        <end position="69"/>
    </location>
</feature>
<dbReference type="InterPro" id="IPR011010">
    <property type="entry name" value="DNA_brk_join_enz"/>
</dbReference>
<reference evidence="4 5" key="1">
    <citation type="journal article" date="2016" name="Nat. Commun.">
        <title>Thousands of microbial genomes shed light on interconnected biogeochemical processes in an aquifer system.</title>
        <authorList>
            <person name="Anantharaman K."/>
            <person name="Brown C.T."/>
            <person name="Hug L.A."/>
            <person name="Sharon I."/>
            <person name="Castelle C.J."/>
            <person name="Probst A.J."/>
            <person name="Thomas B.C."/>
            <person name="Singh A."/>
            <person name="Wilkins M.J."/>
            <person name="Karaoz U."/>
            <person name="Brodie E.L."/>
            <person name="Williams K.H."/>
            <person name="Hubbard S.S."/>
            <person name="Banfield J.F."/>
        </authorList>
    </citation>
    <scope>NUCLEOTIDE SEQUENCE [LARGE SCALE GENOMIC DNA]</scope>
</reference>
<sequence>MLVQPTLHKRPSCFLLFEIFVLSRGIREPCLAGTEDILAFDRELQMRMASDATRARRRSAIKAYFHHLQEQGVPWINSIIHLPGIKVLRKPAQVMFTSDDIQRLLRAPAITAADHRDIALVALLYDTGLHIDDLLSCQTSSVTPDMPLIVETRSGQETFPLGDGTIMPVRLPSATTRTARPQDSQRTLSQSTW</sequence>
<evidence type="ECO:0000256" key="2">
    <source>
        <dbReference type="SAM" id="MobiDB-lite"/>
    </source>
</evidence>
<dbReference type="Proteomes" id="UP000177967">
    <property type="component" value="Unassembled WGS sequence"/>
</dbReference>
<dbReference type="STRING" id="1797513.A2782_00450"/>
<dbReference type="EMBL" id="MHBW01000030">
    <property type="protein sequence ID" value="OGY08234.1"/>
    <property type="molecule type" value="Genomic_DNA"/>
</dbReference>
<gene>
    <name evidence="4" type="ORF">A2782_00450</name>
</gene>
<accession>A0A1G1UYL9</accession>
<dbReference type="InterPro" id="IPR044068">
    <property type="entry name" value="CB"/>
</dbReference>
<dbReference type="AlphaFoldDB" id="A0A1G1UYL9"/>
<evidence type="ECO:0000313" key="4">
    <source>
        <dbReference type="EMBL" id="OGY08234.1"/>
    </source>
</evidence>
<organism evidence="4 5">
    <name type="scientific">Candidatus Blackburnbacteria bacterium RIFCSPHIGHO2_01_FULL_43_15b</name>
    <dbReference type="NCBI Taxonomy" id="1797513"/>
    <lineage>
        <taxon>Bacteria</taxon>
        <taxon>Candidatus Blackburniibacteriota</taxon>
    </lineage>
</organism>
<evidence type="ECO:0000256" key="1">
    <source>
        <dbReference type="PROSITE-ProRule" id="PRU01248"/>
    </source>
</evidence>
<dbReference type="PROSITE" id="PS51900">
    <property type="entry name" value="CB"/>
    <property type="match status" value="1"/>
</dbReference>
<name>A0A1G1UYL9_9BACT</name>